<accession>A0A450U3L7</accession>
<dbReference type="AlphaFoldDB" id="A0A450U3L7"/>
<name>A0A450U3L7_9GAMM</name>
<sequence>MDEDERRRFDKHMDYARSGWGMIASIRREGREKRRQEVWEIAAMLKQRGWSSDQIMEMTGISPDKIFWCIARIDP</sequence>
<reference evidence="1" key="1">
    <citation type="submission" date="2019-02" db="EMBL/GenBank/DDBJ databases">
        <authorList>
            <person name="Gruber-Vodicka R. H."/>
            <person name="Seah K. B. B."/>
        </authorList>
    </citation>
    <scope>NUCLEOTIDE SEQUENCE</scope>
    <source>
        <strain evidence="1">BECK_BZ131</strain>
    </source>
</reference>
<dbReference type="EMBL" id="CAADFE010000139">
    <property type="protein sequence ID" value="VFJ77754.1"/>
    <property type="molecule type" value="Genomic_DNA"/>
</dbReference>
<organism evidence="1">
    <name type="scientific">Candidatus Kentrum sp. FW</name>
    <dbReference type="NCBI Taxonomy" id="2126338"/>
    <lineage>
        <taxon>Bacteria</taxon>
        <taxon>Pseudomonadati</taxon>
        <taxon>Pseudomonadota</taxon>
        <taxon>Gammaproteobacteria</taxon>
        <taxon>Candidatus Kentrum</taxon>
    </lineage>
</organism>
<proteinExistence type="predicted"/>
<evidence type="ECO:0000313" key="1">
    <source>
        <dbReference type="EMBL" id="VFJ77754.1"/>
    </source>
</evidence>
<protein>
    <submittedName>
        <fullName evidence="1">Uncharacterized protein</fullName>
    </submittedName>
</protein>
<gene>
    <name evidence="1" type="ORF">BECKFW1821C_GA0114237_11392</name>
</gene>